<gene>
    <name evidence="7" type="ORF">ACFPJ6_16365</name>
</gene>
<feature type="domain" description="AB hydrolase-1" evidence="5">
    <location>
        <begin position="114"/>
        <end position="317"/>
    </location>
</feature>
<dbReference type="GO" id="GO:0016787">
    <property type="term" value="F:hydrolase activity"/>
    <property type="evidence" value="ECO:0007669"/>
    <property type="project" value="UniProtKB-KW"/>
</dbReference>
<reference evidence="8" key="1">
    <citation type="journal article" date="2019" name="Int. J. Syst. Evol. Microbiol.">
        <title>The Global Catalogue of Microorganisms (GCM) 10K type strain sequencing project: providing services to taxonomists for standard genome sequencing and annotation.</title>
        <authorList>
            <consortium name="The Broad Institute Genomics Platform"/>
            <consortium name="The Broad Institute Genome Sequencing Center for Infectious Disease"/>
            <person name="Wu L."/>
            <person name="Ma J."/>
        </authorList>
    </citation>
    <scope>NUCLEOTIDE SEQUENCE [LARGE SCALE GENOMIC DNA]</scope>
    <source>
        <strain evidence="8">CCUG 43114</strain>
    </source>
</reference>
<keyword evidence="8" id="KW-1185">Reference proteome</keyword>
<evidence type="ECO:0000259" key="5">
    <source>
        <dbReference type="Pfam" id="PF00561"/>
    </source>
</evidence>
<organism evidence="7 8">
    <name type="scientific">Aquipuribacter nitratireducens</name>
    <dbReference type="NCBI Taxonomy" id="650104"/>
    <lineage>
        <taxon>Bacteria</taxon>
        <taxon>Bacillati</taxon>
        <taxon>Actinomycetota</taxon>
        <taxon>Actinomycetes</taxon>
        <taxon>Micrococcales</taxon>
        <taxon>Intrasporangiaceae</taxon>
        <taxon>Aquipuribacter</taxon>
    </lineage>
</organism>
<evidence type="ECO:0000256" key="2">
    <source>
        <dbReference type="ARBA" id="ARBA00022729"/>
    </source>
</evidence>
<comment type="similarity">
    <text evidence="1">Belongs to the peptidase S33 family.</text>
</comment>
<feature type="chain" id="PRO_5047028854" evidence="4">
    <location>
        <begin position="28"/>
        <end position="533"/>
    </location>
</feature>
<evidence type="ECO:0000256" key="1">
    <source>
        <dbReference type="ARBA" id="ARBA00010088"/>
    </source>
</evidence>
<dbReference type="Pfam" id="PF00561">
    <property type="entry name" value="Abhydrolase_1"/>
    <property type="match status" value="1"/>
</dbReference>
<dbReference type="InterPro" id="IPR051601">
    <property type="entry name" value="Serine_prot/Carboxylest_S33"/>
</dbReference>
<protein>
    <submittedName>
        <fullName evidence="7">Alpha/beta hydrolase</fullName>
    </submittedName>
</protein>
<dbReference type="Pfam" id="PF08386">
    <property type="entry name" value="Abhydrolase_4"/>
    <property type="match status" value="1"/>
</dbReference>
<dbReference type="PANTHER" id="PTHR43248">
    <property type="entry name" value="2-SUCCINYL-6-HYDROXY-2,4-CYCLOHEXADIENE-1-CARBOXYLATE SYNTHASE"/>
    <property type="match status" value="1"/>
</dbReference>
<dbReference type="InterPro" id="IPR000073">
    <property type="entry name" value="AB_hydrolase_1"/>
</dbReference>
<dbReference type="PROSITE" id="PS51257">
    <property type="entry name" value="PROKAR_LIPOPROTEIN"/>
    <property type="match status" value="1"/>
</dbReference>
<dbReference type="SUPFAM" id="SSF53474">
    <property type="entry name" value="alpha/beta-Hydrolases"/>
    <property type="match status" value="1"/>
</dbReference>
<dbReference type="EMBL" id="JBHSLD010000025">
    <property type="protein sequence ID" value="MFC5382340.1"/>
    <property type="molecule type" value="Genomic_DNA"/>
</dbReference>
<comment type="caution">
    <text evidence="7">The sequence shown here is derived from an EMBL/GenBank/DDBJ whole genome shotgun (WGS) entry which is preliminary data.</text>
</comment>
<dbReference type="Gene3D" id="3.40.50.1820">
    <property type="entry name" value="alpha/beta hydrolase"/>
    <property type="match status" value="1"/>
</dbReference>
<accession>A0ABW0GRI9</accession>
<evidence type="ECO:0000313" key="8">
    <source>
        <dbReference type="Proteomes" id="UP001596122"/>
    </source>
</evidence>
<dbReference type="RefSeq" id="WP_340270110.1">
    <property type="nucleotide sequence ID" value="NZ_JBBEOG010000005.1"/>
</dbReference>
<evidence type="ECO:0000259" key="6">
    <source>
        <dbReference type="Pfam" id="PF08386"/>
    </source>
</evidence>
<dbReference type="Proteomes" id="UP001596122">
    <property type="component" value="Unassembled WGS sequence"/>
</dbReference>
<keyword evidence="3 7" id="KW-0378">Hydrolase</keyword>
<evidence type="ECO:0000256" key="4">
    <source>
        <dbReference type="SAM" id="SignalP"/>
    </source>
</evidence>
<name>A0ABW0GRI9_9MICO</name>
<keyword evidence="2 4" id="KW-0732">Signal</keyword>
<evidence type="ECO:0000256" key="3">
    <source>
        <dbReference type="ARBA" id="ARBA00022801"/>
    </source>
</evidence>
<dbReference type="InterPro" id="IPR029058">
    <property type="entry name" value="AB_hydrolase_fold"/>
</dbReference>
<proteinExistence type="inferred from homology"/>
<evidence type="ECO:0000313" key="7">
    <source>
        <dbReference type="EMBL" id="MFC5382340.1"/>
    </source>
</evidence>
<sequence length="533" mass="56207">MRHRDTLRGAVAAVAACLALAGCSAVTGEPDAEEVPPSVDPSVTAAPQADLGRFYEQRLEWRECPARELPEGVQAVGQECATLEVPLDYDDPGGETIGLALARLQALGDSRGSLVVNPGGPGGSGVDYALAAPLVTTERLRTGYDVVGFDPRGVFRSAPVDCVSDETYGELAAADPSPDDQDEMRRLEELSAALADGCADDPVAPHVDSLSVVRDMDVLRAALGEPELDYLGKSYGTVLGALYAELFPDRVGRMVLDGAVDLTPRPADDTTTALEQGAGFETALRSFVADCLEQEDCPLSGTVEEGIDQVRAFLASLDAAPLPVQDSDRELTQGLGVTSLLLPLYQYDLWPALRQTLGPGFAGDGTPLLFLNDVLNERQEDGTYRTNAGEAIFAVNCLDAPTDPEGLADLDVADFDRLAAELEDAAPTFGPQLAYGGLPCLSWPFERVEWPEVDGDGAPPVVVVGTTRDPATPGVWAERLADQLDSGVLVTYDGDGHTAYAATGAGCVDAVLDEFWLEGTVPDDGTECVADYS</sequence>
<feature type="domain" description="Peptidase S33 tripeptidyl aminopeptidase-like C-terminal" evidence="6">
    <location>
        <begin position="427"/>
        <end position="528"/>
    </location>
</feature>
<dbReference type="PANTHER" id="PTHR43248:SF29">
    <property type="entry name" value="TRIPEPTIDYL AMINOPEPTIDASE"/>
    <property type="match status" value="1"/>
</dbReference>
<feature type="signal peptide" evidence="4">
    <location>
        <begin position="1"/>
        <end position="27"/>
    </location>
</feature>
<dbReference type="InterPro" id="IPR013595">
    <property type="entry name" value="Pept_S33_TAP-like_C"/>
</dbReference>